<dbReference type="AlphaFoldDB" id="A0A2T4ICD0"/>
<dbReference type="EMBL" id="PZKC01000013">
    <property type="protein sequence ID" value="PTD95398.1"/>
    <property type="molecule type" value="Genomic_DNA"/>
</dbReference>
<evidence type="ECO:0000313" key="2">
    <source>
        <dbReference type="Proteomes" id="UP000241193"/>
    </source>
</evidence>
<name>A0A2T4ICD0_9RHOO</name>
<dbReference type="RefSeq" id="WP_107494417.1">
    <property type="nucleotide sequence ID" value="NZ_PZKC01000013.1"/>
</dbReference>
<proteinExistence type="predicted"/>
<dbReference type="OrthoDB" id="9180841at2"/>
<gene>
    <name evidence="1" type="ORF">C8261_14335</name>
</gene>
<sequence>MASPASDPQASFLDRIERRLRFLKTLQAGGLGVYLPGDERQRTHAIEQVVRMTARTSELPLLTADTLKTATEKVRAHLEAMQSVLPHDVQYRNRIKRSW</sequence>
<dbReference type="Proteomes" id="UP000241193">
    <property type="component" value="Unassembled WGS sequence"/>
</dbReference>
<protein>
    <submittedName>
        <fullName evidence="1">Uncharacterized protein</fullName>
    </submittedName>
</protein>
<keyword evidence="2" id="KW-1185">Reference proteome</keyword>
<reference evidence="1 2" key="2">
    <citation type="submission" date="2018-04" db="EMBL/GenBank/DDBJ databases">
        <title>Thauera lacus sp. nov., isolated from an saline lake in Inner Mongolia, China.</title>
        <authorList>
            <person name="Liang Q.-Y."/>
        </authorList>
    </citation>
    <scope>NUCLEOTIDE SEQUENCE [LARGE SCALE GENOMIC DNA]</scope>
    <source>
        <strain evidence="1 2">D20</strain>
    </source>
</reference>
<reference evidence="1 2" key="1">
    <citation type="submission" date="2018-03" db="EMBL/GenBank/DDBJ databases">
        <authorList>
            <person name="Keele B.F."/>
        </authorList>
    </citation>
    <scope>NUCLEOTIDE SEQUENCE [LARGE SCALE GENOMIC DNA]</scope>
    <source>
        <strain evidence="1 2">D20</strain>
    </source>
</reference>
<accession>A0A2T4ICD0</accession>
<organism evidence="1 2">
    <name type="scientific">Pseudothauera lacus</name>
    <dbReference type="NCBI Taxonomy" id="2136175"/>
    <lineage>
        <taxon>Bacteria</taxon>
        <taxon>Pseudomonadati</taxon>
        <taxon>Pseudomonadota</taxon>
        <taxon>Betaproteobacteria</taxon>
        <taxon>Rhodocyclales</taxon>
        <taxon>Zoogloeaceae</taxon>
        <taxon>Pseudothauera</taxon>
    </lineage>
</organism>
<evidence type="ECO:0000313" key="1">
    <source>
        <dbReference type="EMBL" id="PTD95398.1"/>
    </source>
</evidence>
<comment type="caution">
    <text evidence="1">The sequence shown here is derived from an EMBL/GenBank/DDBJ whole genome shotgun (WGS) entry which is preliminary data.</text>
</comment>